<evidence type="ECO:0000313" key="5">
    <source>
        <dbReference type="EMBL" id="MET7016173.1"/>
    </source>
</evidence>
<name>A0ABV2TRK8_9RHOO</name>
<organism evidence="5 6">
    <name type="scientific">Uliginosibacterium flavum</name>
    <dbReference type="NCBI Taxonomy" id="1396831"/>
    <lineage>
        <taxon>Bacteria</taxon>
        <taxon>Pseudomonadati</taxon>
        <taxon>Pseudomonadota</taxon>
        <taxon>Betaproteobacteria</taxon>
        <taxon>Rhodocyclales</taxon>
        <taxon>Zoogloeaceae</taxon>
        <taxon>Uliginosibacterium</taxon>
    </lineage>
</organism>
<dbReference type="InterPro" id="IPR007052">
    <property type="entry name" value="CS_dom"/>
</dbReference>
<comment type="similarity">
    <text evidence="1 2">Belongs to the small heat shock protein (HSP20) family.</text>
</comment>
<evidence type="ECO:0000259" key="3">
    <source>
        <dbReference type="PROSITE" id="PS01031"/>
    </source>
</evidence>
<sequence>MTNEIKENIAVTTKPKTEVAESRPAQLLAPMAEVERLFDRLMPRSWIRQMGFDWPMWAGLESQITNMRLPQLDVIDRDKDVLIRAELPGVEKKDIDVSISDNTVIIKGHVSRESKEERKDYFRCEIEQGDFFRSVALPSAVDKAKISASMKDGILEILMPKEESAQRHSIEVR</sequence>
<dbReference type="SUPFAM" id="SSF49764">
    <property type="entry name" value="HSP20-like chaperones"/>
    <property type="match status" value="1"/>
</dbReference>
<evidence type="ECO:0000313" key="6">
    <source>
        <dbReference type="Proteomes" id="UP001549691"/>
    </source>
</evidence>
<keyword evidence="6" id="KW-1185">Reference proteome</keyword>
<proteinExistence type="inferred from homology"/>
<dbReference type="InterPro" id="IPR031107">
    <property type="entry name" value="Small_HSP"/>
</dbReference>
<dbReference type="InterPro" id="IPR002068">
    <property type="entry name" value="A-crystallin/Hsp20_dom"/>
</dbReference>
<dbReference type="Pfam" id="PF00011">
    <property type="entry name" value="HSP20"/>
    <property type="match status" value="1"/>
</dbReference>
<dbReference type="PANTHER" id="PTHR11527">
    <property type="entry name" value="HEAT-SHOCK PROTEIN 20 FAMILY MEMBER"/>
    <property type="match status" value="1"/>
</dbReference>
<accession>A0ABV2TRK8</accession>
<reference evidence="5 6" key="1">
    <citation type="submission" date="2024-07" db="EMBL/GenBank/DDBJ databases">
        <title>Uliginosibacterium flavum JJ3220;KACC:17644.</title>
        <authorList>
            <person name="Kim M.K."/>
        </authorList>
    </citation>
    <scope>NUCLEOTIDE SEQUENCE [LARGE SCALE GENOMIC DNA]</scope>
    <source>
        <strain evidence="5 6">KACC:17644</strain>
    </source>
</reference>
<dbReference type="RefSeq" id="WP_354602630.1">
    <property type="nucleotide sequence ID" value="NZ_JBEWZI010000030.1"/>
</dbReference>
<feature type="domain" description="SHSP" evidence="3">
    <location>
        <begin position="63"/>
        <end position="173"/>
    </location>
</feature>
<dbReference type="PROSITE" id="PS01031">
    <property type="entry name" value="SHSP"/>
    <property type="match status" value="1"/>
</dbReference>
<dbReference type="PROSITE" id="PS51203">
    <property type="entry name" value="CS"/>
    <property type="match status" value="1"/>
</dbReference>
<evidence type="ECO:0000259" key="4">
    <source>
        <dbReference type="PROSITE" id="PS51203"/>
    </source>
</evidence>
<protein>
    <submittedName>
        <fullName evidence="5">Hsp20/alpha crystallin family protein</fullName>
    </submittedName>
</protein>
<evidence type="ECO:0000256" key="2">
    <source>
        <dbReference type="RuleBase" id="RU003616"/>
    </source>
</evidence>
<dbReference type="CDD" id="cd06464">
    <property type="entry name" value="ACD_sHsps-like"/>
    <property type="match status" value="1"/>
</dbReference>
<evidence type="ECO:0000256" key="1">
    <source>
        <dbReference type="PROSITE-ProRule" id="PRU00285"/>
    </source>
</evidence>
<dbReference type="EMBL" id="JBEWZI010000030">
    <property type="protein sequence ID" value="MET7016173.1"/>
    <property type="molecule type" value="Genomic_DNA"/>
</dbReference>
<gene>
    <name evidence="5" type="ORF">ABXR19_18455</name>
</gene>
<feature type="domain" description="CS" evidence="4">
    <location>
        <begin position="67"/>
        <end position="173"/>
    </location>
</feature>
<dbReference type="Proteomes" id="UP001549691">
    <property type="component" value="Unassembled WGS sequence"/>
</dbReference>
<dbReference type="InterPro" id="IPR008978">
    <property type="entry name" value="HSP20-like_chaperone"/>
</dbReference>
<comment type="caution">
    <text evidence="5">The sequence shown here is derived from an EMBL/GenBank/DDBJ whole genome shotgun (WGS) entry which is preliminary data.</text>
</comment>
<dbReference type="Gene3D" id="2.60.40.790">
    <property type="match status" value="1"/>
</dbReference>